<keyword evidence="1" id="KW-0150">Chloroplast</keyword>
<protein>
    <submittedName>
        <fullName evidence="1">Uncharacterized protein</fullName>
    </submittedName>
</protein>
<gene>
    <name evidence="1" type="primary">orf182</name>
</gene>
<dbReference type="GeneID" id="32880277"/>
<dbReference type="AlphaFoldDB" id="A0A1W5RMW6"/>
<geneLocation type="chloroplast" evidence="1"/>
<sequence length="182" mass="20814">MLLRFSAASLASSLRLWLRRSRCQCLRFSAKPNRFSASASVEPMPPLLRIGSADDEGRRKSEAKEKLTASSSVLLTMFSVGKRSNHSFAQQLLNLHIASEKEERKWSVSLCFLRFFALSLLLRFLAIRLCRTEPLLCFSAIRLCRTEPLLCFSTLPNHFSAFRLCRSGRKEGRKKEKRRSGE</sequence>
<reference evidence="1" key="1">
    <citation type="journal article" date="2017" name="PeerJ">
        <title>lastomes of the green algae Hydrodictyon reticulatum and Pediastrum duplex (Sphaeropleales, Chlorophyceae).</title>
        <authorList>
            <person name="McManus H.A."/>
            <person name="Sanchez D."/>
            <person name="Karol K.G."/>
        </authorList>
    </citation>
    <scope>NUCLEOTIDE SEQUENCE</scope>
</reference>
<proteinExistence type="predicted"/>
<evidence type="ECO:0000313" key="1">
    <source>
        <dbReference type="EMBL" id="AQU64549.1"/>
    </source>
</evidence>
<keyword evidence="1" id="KW-0934">Plastid</keyword>
<accession>A0A1W5RMW6</accession>
<dbReference type="RefSeq" id="YP_009364159.1">
    <property type="nucleotide sequence ID" value="NC_034655.1"/>
</dbReference>
<name>A0A1W5RMW6_HYDRE</name>
<dbReference type="EMBL" id="KY114065">
    <property type="protein sequence ID" value="AQU64549.1"/>
    <property type="molecule type" value="Genomic_DNA"/>
</dbReference>
<organism evidence="1">
    <name type="scientific">Hydrodictyon reticulatum</name>
    <name type="common">Water net</name>
    <name type="synonym">Conferva reticulatum</name>
    <dbReference type="NCBI Taxonomy" id="3107"/>
    <lineage>
        <taxon>Eukaryota</taxon>
        <taxon>Viridiplantae</taxon>
        <taxon>Chlorophyta</taxon>
        <taxon>core chlorophytes</taxon>
        <taxon>Chlorophyceae</taxon>
        <taxon>CS clade</taxon>
        <taxon>Sphaeropleales</taxon>
        <taxon>Hydrodictyaceae</taxon>
        <taxon>Hydrodictyon</taxon>
    </lineage>
</organism>